<proteinExistence type="predicted"/>
<evidence type="ECO:0000256" key="1">
    <source>
        <dbReference type="SAM" id="MobiDB-lite"/>
    </source>
</evidence>
<dbReference type="EMBL" id="JAUKPO010000004">
    <property type="protein sequence ID" value="MDO1446402.1"/>
    <property type="molecule type" value="Genomic_DNA"/>
</dbReference>
<evidence type="ECO:0000313" key="3">
    <source>
        <dbReference type="Proteomes" id="UP001168528"/>
    </source>
</evidence>
<evidence type="ECO:0008006" key="4">
    <source>
        <dbReference type="Google" id="ProtNLM"/>
    </source>
</evidence>
<keyword evidence="3" id="KW-1185">Reference proteome</keyword>
<evidence type="ECO:0000313" key="2">
    <source>
        <dbReference type="EMBL" id="MDO1446402.1"/>
    </source>
</evidence>
<sequence>MKKEEGKKYEHNGKTIKLIPAKRVKKVSASNDSDDVQEKVSTERKKKTAEPEKASAKFAVNDKVVLKNIPPEYAGYGFAESTVVKVFKSTSENEYRYTIKSSTGQELALLKENQLKVRKVNFKK</sequence>
<feature type="compositionally biased region" description="Basic and acidic residues" evidence="1">
    <location>
        <begin position="36"/>
        <end position="53"/>
    </location>
</feature>
<name>A0ABT8R2S1_9BACT</name>
<dbReference type="RefSeq" id="WP_302037208.1">
    <property type="nucleotide sequence ID" value="NZ_JAUKPO010000004.1"/>
</dbReference>
<comment type="caution">
    <text evidence="2">The sequence shown here is derived from an EMBL/GenBank/DDBJ whole genome shotgun (WGS) entry which is preliminary data.</text>
</comment>
<protein>
    <recommendedName>
        <fullName evidence="4">DUF4926 domain-containing protein</fullName>
    </recommendedName>
</protein>
<accession>A0ABT8R2S1</accession>
<organism evidence="2 3">
    <name type="scientific">Rhodocytophaga aerolata</name>
    <dbReference type="NCBI Taxonomy" id="455078"/>
    <lineage>
        <taxon>Bacteria</taxon>
        <taxon>Pseudomonadati</taxon>
        <taxon>Bacteroidota</taxon>
        <taxon>Cytophagia</taxon>
        <taxon>Cytophagales</taxon>
        <taxon>Rhodocytophagaceae</taxon>
        <taxon>Rhodocytophaga</taxon>
    </lineage>
</organism>
<gene>
    <name evidence="2" type="ORF">Q0590_09090</name>
</gene>
<reference evidence="2" key="1">
    <citation type="submission" date="2023-07" db="EMBL/GenBank/DDBJ databases">
        <title>The genome sequence of Rhodocytophaga aerolata KACC 12507.</title>
        <authorList>
            <person name="Zhang X."/>
        </authorList>
    </citation>
    <scope>NUCLEOTIDE SEQUENCE</scope>
    <source>
        <strain evidence="2">KACC 12507</strain>
    </source>
</reference>
<dbReference type="Proteomes" id="UP001168528">
    <property type="component" value="Unassembled WGS sequence"/>
</dbReference>
<feature type="region of interest" description="Disordered" evidence="1">
    <location>
        <begin position="20"/>
        <end position="53"/>
    </location>
</feature>